<dbReference type="InterPro" id="IPR025667">
    <property type="entry name" value="SprB_repeat"/>
</dbReference>
<dbReference type="RefSeq" id="WP_168036544.1">
    <property type="nucleotide sequence ID" value="NZ_JAATJH010000002.1"/>
</dbReference>
<keyword evidence="6" id="KW-0732">Signal</keyword>
<accession>A0ABX0X9S0</accession>
<evidence type="ECO:0000256" key="4">
    <source>
        <dbReference type="ARBA" id="ARBA00022989"/>
    </source>
</evidence>
<evidence type="ECO:0000259" key="7">
    <source>
        <dbReference type="PROSITE" id="PS50093"/>
    </source>
</evidence>
<dbReference type="InterPro" id="IPR035986">
    <property type="entry name" value="PKD_dom_sf"/>
</dbReference>
<organism evidence="8 9">
    <name type="scientific">Neolewinella antarctica</name>
    <dbReference type="NCBI Taxonomy" id="442734"/>
    <lineage>
        <taxon>Bacteria</taxon>
        <taxon>Pseudomonadati</taxon>
        <taxon>Bacteroidota</taxon>
        <taxon>Saprospiria</taxon>
        <taxon>Saprospirales</taxon>
        <taxon>Lewinellaceae</taxon>
        <taxon>Neolewinella</taxon>
    </lineage>
</organism>
<evidence type="ECO:0000256" key="6">
    <source>
        <dbReference type="SAM" id="SignalP"/>
    </source>
</evidence>
<comment type="caution">
    <text evidence="8">The sequence shown here is derived from an EMBL/GenBank/DDBJ whole genome shotgun (WGS) entry which is preliminary data.</text>
</comment>
<dbReference type="InterPro" id="IPR022409">
    <property type="entry name" value="PKD/Chitinase_dom"/>
</dbReference>
<dbReference type="Proteomes" id="UP000770785">
    <property type="component" value="Unassembled WGS sequence"/>
</dbReference>
<feature type="domain" description="PKD" evidence="7">
    <location>
        <begin position="559"/>
        <end position="589"/>
    </location>
</feature>
<feature type="domain" description="PKD" evidence="7">
    <location>
        <begin position="875"/>
        <end position="918"/>
    </location>
</feature>
<dbReference type="SUPFAM" id="SSF49299">
    <property type="entry name" value="PKD domain"/>
    <property type="match status" value="7"/>
</dbReference>
<dbReference type="Pfam" id="PF13585">
    <property type="entry name" value="CHU_C"/>
    <property type="match status" value="1"/>
</dbReference>
<reference evidence="8 9" key="1">
    <citation type="submission" date="2020-03" db="EMBL/GenBank/DDBJ databases">
        <title>Genomic Encyclopedia of Type Strains, Phase IV (KMG-IV): sequencing the most valuable type-strain genomes for metagenomic binning, comparative biology and taxonomic classification.</title>
        <authorList>
            <person name="Goeker M."/>
        </authorList>
    </citation>
    <scope>NUCLEOTIDE SEQUENCE [LARGE SCALE GENOMIC DNA]</scope>
    <source>
        <strain evidence="8 9">DSM 105096</strain>
    </source>
</reference>
<dbReference type="Pfam" id="PF18911">
    <property type="entry name" value="PKD_4"/>
    <property type="match status" value="3"/>
</dbReference>
<feature type="signal peptide" evidence="6">
    <location>
        <begin position="1"/>
        <end position="22"/>
    </location>
</feature>
<dbReference type="InterPro" id="IPR000601">
    <property type="entry name" value="PKD_dom"/>
</dbReference>
<dbReference type="Pfam" id="PF13573">
    <property type="entry name" value="SprB"/>
    <property type="match status" value="2"/>
</dbReference>
<dbReference type="PANTHER" id="PTHR46730">
    <property type="entry name" value="POLYCYSTIN-1"/>
    <property type="match status" value="1"/>
</dbReference>
<proteinExistence type="predicted"/>
<dbReference type="NCBIfam" id="TIGR04131">
    <property type="entry name" value="Bac_Flav_CTERM"/>
    <property type="match status" value="1"/>
</dbReference>
<dbReference type="CDD" id="cd00146">
    <property type="entry name" value="PKD"/>
    <property type="match status" value="4"/>
</dbReference>
<dbReference type="SMART" id="SM00089">
    <property type="entry name" value="PKD"/>
    <property type="match status" value="6"/>
</dbReference>
<dbReference type="EMBL" id="JAATJH010000002">
    <property type="protein sequence ID" value="NJC25760.1"/>
    <property type="molecule type" value="Genomic_DNA"/>
</dbReference>
<keyword evidence="5" id="KW-0472">Membrane</keyword>
<evidence type="ECO:0000256" key="2">
    <source>
        <dbReference type="ARBA" id="ARBA00022692"/>
    </source>
</evidence>
<evidence type="ECO:0000313" key="9">
    <source>
        <dbReference type="Proteomes" id="UP000770785"/>
    </source>
</evidence>
<keyword evidence="4" id="KW-1133">Transmembrane helix</keyword>
<comment type="subcellular location">
    <subcellularLocation>
        <location evidence="1">Membrane</location>
        <topology evidence="1">Multi-pass membrane protein</topology>
    </subcellularLocation>
</comment>
<dbReference type="PANTHER" id="PTHR46730:SF4">
    <property type="entry name" value="POLYCYSTIC KIDNEY DISEASE PROTEIN 1-LIKE 1"/>
    <property type="match status" value="1"/>
</dbReference>
<name>A0ABX0X9S0_9BACT</name>
<dbReference type="Gene3D" id="2.60.40.10">
    <property type="entry name" value="Immunoglobulins"/>
    <property type="match status" value="7"/>
</dbReference>
<evidence type="ECO:0000313" key="8">
    <source>
        <dbReference type="EMBL" id="NJC25760.1"/>
    </source>
</evidence>
<sequence length="1590" mass="167902">MLKTIFTSLVLTVLFVNGHVSAQNAPTVQVCSGRQVVCLSKTDTFYTLCARVIIDPLYTETIERIELAWGNGETGMVANTTTTSEQFHEYDFRDILTTCVASDRRRITIKTFIVGSTVPEENEIPVTFLSPPRAEFRDFPPTVCVGQETFFADKVCPTGVNRTYDFGEGFTSVPSYTFTELGTFPITIRAENECAADSITRTVTVIDAPVAVARPDSGLVADTAPFNVCRNGDATVRLTSGGSIGIDTYRWTVSGVGGVIENSRRRNTRVTFSRDGIYTVTLRGVNESCNETVDSSFQIEVRSGVINRLTPQPDACESLAYTPDPFLPALEYTVDGALVTNFPVNLGLGQYTVTARLRDPDPFCGDQEPAVDVFRVNPATTAVINATDSTLCDQDVAYRLTANLPGDFWRIDGTPFDGTIDPGSLAPGTYRVSFGDPPCVVADEITVVIVGSAITGATDRELCADDGVIQFNVQPPGGTYSDAAGLVSAGGSFDPGAAGIGEYVVTYRVDGLANLARCSNEAFFTVRVAELVASFAVDDCDGNEVSFSVPDGLTFDRAEWDFAGLGTARGENPTFTFPAAGTYDVTLTVMRGPCVAESVQQITIAPAPAPAFSLTFAPDSCTVLDVAINNQSAAGASLTYNWRLDGVTFSTDPNPGPLQLTAVATPEIYEIELVLNNGCAERTISEAVTVLPTPVASFTTNGAPYCSGDTVAISNSRFAGASSYEWTLNGATVGTELAAPVIVYDTDVVDSINVCLVVSSKCASDTTCERLEISPTEVQAFFGLPGTVCAGDSFDIRSGASAGAGFLYVIDGDTITGAENQRWAFGGPGQYRIEQKVFGKCGVDSYVDSIVVVPSPQAAFAGPVFGCPGEEITFQSQGSGNVDYRWDFGDDSSPQNSAAVGHVFDSSGTYQVCLTVTSLLPDGCSGQQCSTITINAAPVADFTVADSTCLGDPTTFASVAGVGLACTFVFDGGETQDNCAGTYTYPTSGPQTITQVVTDNQTGCRDTLSQPLFIRPLPTPSFDVVTANACNPDSVLFANTTPDATGYRWEFGDGEMSSLTSPVHSYGAPGVYEVQLTASIGGLCTQTVSRSLTINETPVADFTPSATEVCLGETITFTGASGVAITDYAWSFGDGSVGVGTAIDYKYPAAGEYRAQLVVGNGELCSDTLTVPITVNPAVTGQIVQTGEISCFDDAVASLTATAEGGSPDFAYTWSTGDNSATVTDLPAGDYSLTVVDAKGCQTELTSAVAQPARLEAGAVIGRVTCSGGSDGRIEVNVTGGVAPYGITTDSVAVAGPLENLTAGDYEFQISDGNGCLVDRVVTVPEPAPLVVVDSLEQISCFGENDAVLGVSTLAGGTAPYVLSLTGPDYAESGVGRSRFSNLRPGLYAFEVTDSAGCFEIFDLAVIEPDSVGVDIVEDSVMIDLGQSVVLETRFTANASVFEWQPPFGLDCTDCPVPVASPLISRNYFVEITNEFGCTGRDSVYVDVLIDREIFLPSGFTPNGDGRNDVFRVRTKFPDGILQINHFRVFDRWGGLIFERRELPPNEETFGWDGTKGGVAAGLGAYTYQLEVIYVDGERKTITGTVNLIR</sequence>
<dbReference type="Gene3D" id="2.60.40.740">
    <property type="match status" value="1"/>
</dbReference>
<dbReference type="InterPro" id="IPR013783">
    <property type="entry name" value="Ig-like_fold"/>
</dbReference>
<feature type="chain" id="PRO_5047465244" evidence="6">
    <location>
        <begin position="23"/>
        <end position="1590"/>
    </location>
</feature>
<keyword evidence="9" id="KW-1185">Reference proteome</keyword>
<evidence type="ECO:0000256" key="1">
    <source>
        <dbReference type="ARBA" id="ARBA00004141"/>
    </source>
</evidence>
<gene>
    <name evidence="8" type="ORF">GGR27_001259</name>
</gene>
<dbReference type="InterPro" id="IPR026341">
    <property type="entry name" value="T9SS_type_B"/>
</dbReference>
<feature type="domain" description="PKD" evidence="7">
    <location>
        <begin position="1017"/>
        <end position="1079"/>
    </location>
</feature>
<protein>
    <submittedName>
        <fullName evidence="8">Gliding motility-associated-like protein</fullName>
    </submittedName>
</protein>
<keyword evidence="3" id="KW-0677">Repeat</keyword>
<dbReference type="PROSITE" id="PS50093">
    <property type="entry name" value="PKD"/>
    <property type="match status" value="4"/>
</dbReference>
<keyword evidence="2" id="KW-0812">Transmembrane</keyword>
<evidence type="ECO:0000256" key="5">
    <source>
        <dbReference type="ARBA" id="ARBA00023136"/>
    </source>
</evidence>
<feature type="domain" description="PKD" evidence="7">
    <location>
        <begin position="1098"/>
        <end position="1182"/>
    </location>
</feature>
<evidence type="ECO:0000256" key="3">
    <source>
        <dbReference type="ARBA" id="ARBA00022737"/>
    </source>
</evidence>